<dbReference type="Gene3D" id="3.40.1580.10">
    <property type="entry name" value="SMI1/KNR4-like"/>
    <property type="match status" value="1"/>
</dbReference>
<name>A0ABP7B6H3_9PSEU</name>
<evidence type="ECO:0008006" key="3">
    <source>
        <dbReference type="Google" id="ProtNLM"/>
    </source>
</evidence>
<protein>
    <recommendedName>
        <fullName evidence="3">SMI1-KNR4 cell-wall</fullName>
    </recommendedName>
</protein>
<evidence type="ECO:0000313" key="1">
    <source>
        <dbReference type="EMBL" id="GAA3649386.1"/>
    </source>
</evidence>
<comment type="caution">
    <text evidence="1">The sequence shown here is derived from an EMBL/GenBank/DDBJ whole genome shotgun (WGS) entry which is preliminary data.</text>
</comment>
<dbReference type="EMBL" id="BAABBE010000010">
    <property type="protein sequence ID" value="GAA3649386.1"/>
    <property type="molecule type" value="Genomic_DNA"/>
</dbReference>
<reference evidence="2" key="1">
    <citation type="journal article" date="2019" name="Int. J. Syst. Evol. Microbiol.">
        <title>The Global Catalogue of Microorganisms (GCM) 10K type strain sequencing project: providing services to taxonomists for standard genome sequencing and annotation.</title>
        <authorList>
            <consortium name="The Broad Institute Genomics Platform"/>
            <consortium name="The Broad Institute Genome Sequencing Center for Infectious Disease"/>
            <person name="Wu L."/>
            <person name="Ma J."/>
        </authorList>
    </citation>
    <scope>NUCLEOTIDE SEQUENCE [LARGE SCALE GENOMIC DNA]</scope>
    <source>
        <strain evidence="2">JCM 17494</strain>
    </source>
</reference>
<organism evidence="1 2">
    <name type="scientific">Lentzea roselyniae</name>
    <dbReference type="NCBI Taxonomy" id="531940"/>
    <lineage>
        <taxon>Bacteria</taxon>
        <taxon>Bacillati</taxon>
        <taxon>Actinomycetota</taxon>
        <taxon>Actinomycetes</taxon>
        <taxon>Pseudonocardiales</taxon>
        <taxon>Pseudonocardiaceae</taxon>
        <taxon>Lentzea</taxon>
    </lineage>
</organism>
<accession>A0ABP7B6H3</accession>
<dbReference type="SUPFAM" id="SSF160631">
    <property type="entry name" value="SMI1/KNR4-like"/>
    <property type="match status" value="1"/>
</dbReference>
<dbReference type="Proteomes" id="UP001500711">
    <property type="component" value="Unassembled WGS sequence"/>
</dbReference>
<keyword evidence="2" id="KW-1185">Reference proteome</keyword>
<gene>
    <name evidence="1" type="ORF">GCM10022267_39860</name>
</gene>
<sequence>MTDALARLREVLAGFPTGLAYPLSELVYAPASHVHDWTAIEADAGIELPTDYKRLMDGFGELTIGGIDIVPAHGFREGHEVHATYLRDWFANDPSAALPVHPEPGGLLLCASTEGRDVLWWDTSNPDPGRWTILWDVEFDRHRFEGTLTELLVAELTGVLDPQLTGYTLGDADMW</sequence>
<dbReference type="InterPro" id="IPR037883">
    <property type="entry name" value="Knr4/Smi1-like_sf"/>
</dbReference>
<evidence type="ECO:0000313" key="2">
    <source>
        <dbReference type="Proteomes" id="UP001500711"/>
    </source>
</evidence>
<dbReference type="RefSeq" id="WP_346131613.1">
    <property type="nucleotide sequence ID" value="NZ_BAABBE010000010.1"/>
</dbReference>
<proteinExistence type="predicted"/>